<dbReference type="RefSeq" id="WP_379048258.1">
    <property type="nucleotide sequence ID" value="NZ_JBHULZ010000041.1"/>
</dbReference>
<proteinExistence type="predicted"/>
<feature type="domain" description="Cytochrome c" evidence="8">
    <location>
        <begin position="95"/>
        <end position="206"/>
    </location>
</feature>
<dbReference type="PANTHER" id="PTHR30600:SF10">
    <property type="entry name" value="BLL6722 PROTEIN"/>
    <property type="match status" value="1"/>
</dbReference>
<protein>
    <submittedName>
        <fullName evidence="9">Cytochrome-c peroxidase</fullName>
    </submittedName>
</protein>
<dbReference type="InterPro" id="IPR009056">
    <property type="entry name" value="Cyt_c-like_dom"/>
</dbReference>
<reference evidence="10" key="1">
    <citation type="journal article" date="2019" name="Int. J. Syst. Evol. Microbiol.">
        <title>The Global Catalogue of Microorganisms (GCM) 10K type strain sequencing project: providing services to taxonomists for standard genome sequencing and annotation.</title>
        <authorList>
            <consortium name="The Broad Institute Genomics Platform"/>
            <consortium name="The Broad Institute Genome Sequencing Center for Infectious Disease"/>
            <person name="Wu L."/>
            <person name="Ma J."/>
        </authorList>
    </citation>
    <scope>NUCLEOTIDE SEQUENCE [LARGE SCALE GENOMIC DNA]</scope>
    <source>
        <strain evidence="10">KCTC 42255</strain>
    </source>
</reference>
<dbReference type="Gene3D" id="1.10.760.10">
    <property type="entry name" value="Cytochrome c-like domain"/>
    <property type="match status" value="2"/>
</dbReference>
<keyword evidence="5" id="KW-0560">Oxidoreductase</keyword>
<dbReference type="GO" id="GO:0004601">
    <property type="term" value="F:peroxidase activity"/>
    <property type="evidence" value="ECO:0007669"/>
    <property type="project" value="UniProtKB-KW"/>
</dbReference>
<gene>
    <name evidence="9" type="ORF">ACFSQ0_11135</name>
</gene>
<dbReference type="Pfam" id="PF03150">
    <property type="entry name" value="CCP_MauG"/>
    <property type="match status" value="1"/>
</dbReference>
<dbReference type="SUPFAM" id="SSF46626">
    <property type="entry name" value="Cytochrome c"/>
    <property type="match status" value="2"/>
</dbReference>
<keyword evidence="4" id="KW-0732">Signal</keyword>
<evidence type="ECO:0000256" key="6">
    <source>
        <dbReference type="ARBA" id="ARBA00023004"/>
    </source>
</evidence>
<evidence type="ECO:0000256" key="2">
    <source>
        <dbReference type="ARBA" id="ARBA00022617"/>
    </source>
</evidence>
<keyword evidence="6 7" id="KW-0408">Iron</keyword>
<feature type="domain" description="Cytochrome c" evidence="8">
    <location>
        <begin position="247"/>
        <end position="383"/>
    </location>
</feature>
<keyword evidence="10" id="KW-1185">Reference proteome</keyword>
<evidence type="ECO:0000256" key="5">
    <source>
        <dbReference type="ARBA" id="ARBA00023002"/>
    </source>
</evidence>
<dbReference type="EMBL" id="JBHULZ010000041">
    <property type="protein sequence ID" value="MFD2698546.1"/>
    <property type="molecule type" value="Genomic_DNA"/>
</dbReference>
<evidence type="ECO:0000313" key="9">
    <source>
        <dbReference type="EMBL" id="MFD2698546.1"/>
    </source>
</evidence>
<sequence length="397" mass="44929">MRIIKSIPLLDFASPYPINAMKRILYIILLIACFGCQNKQSKSDSYSIIELKARYGSGDLKQWPAPQLDTSVQDFQEIGSLPPLNLAQDDSIYKAKRLLGKLLFYDPRLSGSKQIACASCHDPDLGWADGKRVAHGHNRATGERNTMSILNIAYVTSFFWDGRAETLAEQAREAMENPIEMNQHMQVSVKSVREIPGYVPYFKQAFGESEISSEKLLEALAVFEKSIVSRKSRFDRFIAGDTTQLSNDEVQGLHLFRTKARCINCHHSPLFSDGQFHDLGLSYYGRKYEDLGRYQVTKKAEDVGKFRTPSLRELAHTAPYMHNGLFPHLEGIINMYNAGMVSLKPNEAQQKDSLFPVKSELLRPLELTTLEQEQLEAFLLSLSSTIYREPAPDQLPQ</sequence>
<keyword evidence="3 7" id="KW-0479">Metal-binding</keyword>
<comment type="caution">
    <text evidence="9">The sequence shown here is derived from an EMBL/GenBank/DDBJ whole genome shotgun (WGS) entry which is preliminary data.</text>
</comment>
<dbReference type="InterPro" id="IPR036909">
    <property type="entry name" value="Cyt_c-like_dom_sf"/>
</dbReference>
<evidence type="ECO:0000313" key="10">
    <source>
        <dbReference type="Proteomes" id="UP001597357"/>
    </source>
</evidence>
<evidence type="ECO:0000256" key="3">
    <source>
        <dbReference type="ARBA" id="ARBA00022723"/>
    </source>
</evidence>
<name>A0ABW5SFH2_9FLAO</name>
<evidence type="ECO:0000256" key="4">
    <source>
        <dbReference type="ARBA" id="ARBA00022729"/>
    </source>
</evidence>
<dbReference type="InterPro" id="IPR004852">
    <property type="entry name" value="Di-haem_cyt_c_peroxidsae"/>
</dbReference>
<dbReference type="PROSITE" id="PS51007">
    <property type="entry name" value="CYTC"/>
    <property type="match status" value="2"/>
</dbReference>
<evidence type="ECO:0000256" key="7">
    <source>
        <dbReference type="PROSITE-ProRule" id="PRU00433"/>
    </source>
</evidence>
<dbReference type="Proteomes" id="UP001597357">
    <property type="component" value="Unassembled WGS sequence"/>
</dbReference>
<comment type="subcellular location">
    <subcellularLocation>
        <location evidence="1">Cell envelope</location>
    </subcellularLocation>
</comment>
<dbReference type="PANTHER" id="PTHR30600">
    <property type="entry name" value="CYTOCHROME C PEROXIDASE-RELATED"/>
    <property type="match status" value="1"/>
</dbReference>
<evidence type="ECO:0000259" key="8">
    <source>
        <dbReference type="PROSITE" id="PS51007"/>
    </source>
</evidence>
<accession>A0ABW5SFH2</accession>
<dbReference type="InterPro" id="IPR051395">
    <property type="entry name" value="Cytochrome_c_Peroxidase/MauG"/>
</dbReference>
<keyword evidence="9" id="KW-0575">Peroxidase</keyword>
<organism evidence="9 10">
    <name type="scientific">Mesonia sediminis</name>
    <dbReference type="NCBI Taxonomy" id="1703946"/>
    <lineage>
        <taxon>Bacteria</taxon>
        <taxon>Pseudomonadati</taxon>
        <taxon>Bacteroidota</taxon>
        <taxon>Flavobacteriia</taxon>
        <taxon>Flavobacteriales</taxon>
        <taxon>Flavobacteriaceae</taxon>
        <taxon>Mesonia</taxon>
    </lineage>
</organism>
<keyword evidence="2 7" id="KW-0349">Heme</keyword>
<evidence type="ECO:0000256" key="1">
    <source>
        <dbReference type="ARBA" id="ARBA00004196"/>
    </source>
</evidence>